<reference evidence="3 4" key="1">
    <citation type="submission" date="2019-08" db="EMBL/GenBank/DDBJ databases">
        <title>Draft genome sequences of two oriental melons (Cucumis melo L. var makuwa).</title>
        <authorList>
            <person name="Kwon S.-Y."/>
        </authorList>
    </citation>
    <scope>NUCLEOTIDE SEQUENCE [LARGE SCALE GENOMIC DNA]</scope>
    <source>
        <strain evidence="4">cv. Chang Bougi</strain>
        <strain evidence="3">cv. SW 3</strain>
        <tissue evidence="2">Leaf</tissue>
    </source>
</reference>
<organism evidence="2 4">
    <name type="scientific">Cucumis melo var. makuwa</name>
    <name type="common">Oriental melon</name>
    <dbReference type="NCBI Taxonomy" id="1194695"/>
    <lineage>
        <taxon>Eukaryota</taxon>
        <taxon>Viridiplantae</taxon>
        <taxon>Streptophyta</taxon>
        <taxon>Embryophyta</taxon>
        <taxon>Tracheophyta</taxon>
        <taxon>Spermatophyta</taxon>
        <taxon>Magnoliopsida</taxon>
        <taxon>eudicotyledons</taxon>
        <taxon>Gunneridae</taxon>
        <taxon>Pentapetalae</taxon>
        <taxon>rosids</taxon>
        <taxon>fabids</taxon>
        <taxon>Cucurbitales</taxon>
        <taxon>Cucurbitaceae</taxon>
        <taxon>Benincaseae</taxon>
        <taxon>Cucumis</taxon>
    </lineage>
</organism>
<dbReference type="Proteomes" id="UP000321393">
    <property type="component" value="Unassembled WGS sequence"/>
</dbReference>
<evidence type="ECO:0000313" key="4">
    <source>
        <dbReference type="Proteomes" id="UP000321947"/>
    </source>
</evidence>
<evidence type="ECO:0000313" key="3">
    <source>
        <dbReference type="Proteomes" id="UP000321393"/>
    </source>
</evidence>
<evidence type="ECO:0000313" key="1">
    <source>
        <dbReference type="EMBL" id="KAA0058494.1"/>
    </source>
</evidence>
<evidence type="ECO:0000313" key="2">
    <source>
        <dbReference type="EMBL" id="TYK07252.1"/>
    </source>
</evidence>
<sequence>MFKMQGPKRPTSRAGRIDALPSGSFRLHPLFGVPSQRNFREIKADTIDAVAGHVEELSIQELLARANTLEGKVGRTSRHERGVNLTGSVAHIEEHVNMRLNLTMRAMVNQAPSGGEIPVSKAINTIVEEAKVTLAAMYLSEDVKLWWRSRYVDI</sequence>
<gene>
    <name evidence="2" type="ORF">E5676_scaffold606G001500</name>
    <name evidence="1" type="ORF">E6C27_scaffold132G00850</name>
</gene>
<accession>A0A5D3C7L0</accession>
<dbReference type="OrthoDB" id="1939000at2759"/>
<dbReference type="AlphaFoldDB" id="A0A5D3C7L0"/>
<name>A0A5D3C7L0_CUCMM</name>
<dbReference type="EMBL" id="SSTE01006761">
    <property type="protein sequence ID" value="KAA0058494.1"/>
    <property type="molecule type" value="Genomic_DNA"/>
</dbReference>
<dbReference type="Proteomes" id="UP000321947">
    <property type="component" value="Unassembled WGS sequence"/>
</dbReference>
<comment type="caution">
    <text evidence="2">The sequence shown here is derived from an EMBL/GenBank/DDBJ whole genome shotgun (WGS) entry which is preliminary data.</text>
</comment>
<protein>
    <submittedName>
        <fullName evidence="2">Uncharacterized protein</fullName>
    </submittedName>
</protein>
<dbReference type="EMBL" id="SSTD01013339">
    <property type="protein sequence ID" value="TYK07252.1"/>
    <property type="molecule type" value="Genomic_DNA"/>
</dbReference>
<proteinExistence type="predicted"/>